<protein>
    <submittedName>
        <fullName evidence="1">Uncharacterized protein</fullName>
    </submittedName>
</protein>
<dbReference type="AlphaFoldDB" id="A0A4R7F312"/>
<evidence type="ECO:0000313" key="2">
    <source>
        <dbReference type="Proteomes" id="UP000295215"/>
    </source>
</evidence>
<name>A0A4R7F312_9FLAO</name>
<organism evidence="1 2">
    <name type="scientific">Myroides indicus</name>
    <dbReference type="NCBI Taxonomy" id="1323422"/>
    <lineage>
        <taxon>Bacteria</taxon>
        <taxon>Pseudomonadati</taxon>
        <taxon>Bacteroidota</taxon>
        <taxon>Flavobacteriia</taxon>
        <taxon>Flavobacteriales</taxon>
        <taxon>Flavobacteriaceae</taxon>
        <taxon>Myroides</taxon>
    </lineage>
</organism>
<evidence type="ECO:0000313" key="1">
    <source>
        <dbReference type="EMBL" id="TDS64326.1"/>
    </source>
</evidence>
<keyword evidence="2" id="KW-1185">Reference proteome</keyword>
<gene>
    <name evidence="1" type="ORF">C8P70_10442</name>
</gene>
<accession>A0A4R7F312</accession>
<dbReference type="RefSeq" id="WP_133711780.1">
    <property type="nucleotide sequence ID" value="NZ_SOAG01000004.1"/>
</dbReference>
<sequence length="142" mass="16610">MKRYLSILYILAFIAVSCKDVYDGEKRYVIEGTFLNGTEVVKNEKVELFSVKIDNNRISREEEERYTLPVGGLSYERGYNSLSAVTSDRNGNFRFGFPGGDDWVFYIRVKNKSYGYFSYRNMPDYYYHIGELNLKEDKPAEP</sequence>
<reference evidence="1 2" key="1">
    <citation type="submission" date="2019-03" db="EMBL/GenBank/DDBJ databases">
        <title>Genomic Encyclopedia of Archaeal and Bacterial Type Strains, Phase II (KMG-II): from individual species to whole genera.</title>
        <authorList>
            <person name="Goeker M."/>
        </authorList>
    </citation>
    <scope>NUCLEOTIDE SEQUENCE [LARGE SCALE GENOMIC DNA]</scope>
    <source>
        <strain evidence="1 2">DSM 28213</strain>
    </source>
</reference>
<comment type="caution">
    <text evidence="1">The sequence shown here is derived from an EMBL/GenBank/DDBJ whole genome shotgun (WGS) entry which is preliminary data.</text>
</comment>
<dbReference type="EMBL" id="SOAG01000004">
    <property type="protein sequence ID" value="TDS64326.1"/>
    <property type="molecule type" value="Genomic_DNA"/>
</dbReference>
<dbReference type="Proteomes" id="UP000295215">
    <property type="component" value="Unassembled WGS sequence"/>
</dbReference>
<proteinExistence type="predicted"/>
<dbReference type="PROSITE" id="PS51257">
    <property type="entry name" value="PROKAR_LIPOPROTEIN"/>
    <property type="match status" value="1"/>
</dbReference>